<accession>A0ABZ1Z9B7</accession>
<dbReference type="Proteomes" id="UP001431926">
    <property type="component" value="Chromosome"/>
</dbReference>
<evidence type="ECO:0000313" key="4">
    <source>
        <dbReference type="Proteomes" id="UP001431926"/>
    </source>
</evidence>
<dbReference type="SMART" id="SM00758">
    <property type="entry name" value="PA14"/>
    <property type="match status" value="1"/>
</dbReference>
<feature type="chain" id="PRO_5046017176" evidence="1">
    <location>
        <begin position="31"/>
        <end position="578"/>
    </location>
</feature>
<reference evidence="3" key="1">
    <citation type="submission" date="2022-10" db="EMBL/GenBank/DDBJ databases">
        <title>The complete genomes of actinobacterial strains from the NBC collection.</title>
        <authorList>
            <person name="Joergensen T.S."/>
            <person name="Alvarez Arevalo M."/>
            <person name="Sterndorff E.B."/>
            <person name="Faurdal D."/>
            <person name="Vuksanovic O."/>
            <person name="Mourched A.-S."/>
            <person name="Charusanti P."/>
            <person name="Shaw S."/>
            <person name="Blin K."/>
            <person name="Weber T."/>
        </authorList>
    </citation>
    <scope>NUCLEOTIDE SEQUENCE</scope>
    <source>
        <strain evidence="3">NBC_01436</strain>
    </source>
</reference>
<dbReference type="InterPro" id="IPR036116">
    <property type="entry name" value="FN3_sf"/>
</dbReference>
<evidence type="ECO:0000256" key="1">
    <source>
        <dbReference type="SAM" id="SignalP"/>
    </source>
</evidence>
<dbReference type="Pfam" id="PF07691">
    <property type="entry name" value="PA14"/>
    <property type="match status" value="1"/>
</dbReference>
<dbReference type="InterPro" id="IPR013783">
    <property type="entry name" value="Ig-like_fold"/>
</dbReference>
<protein>
    <submittedName>
        <fullName evidence="3">PA14 domain-containing protein</fullName>
    </submittedName>
</protein>
<keyword evidence="4" id="KW-1185">Reference proteome</keyword>
<feature type="domain" description="PA14" evidence="2">
    <location>
        <begin position="34"/>
        <end position="175"/>
    </location>
</feature>
<feature type="signal peptide" evidence="1">
    <location>
        <begin position="1"/>
        <end position="30"/>
    </location>
</feature>
<dbReference type="RefSeq" id="WP_329354497.1">
    <property type="nucleotide sequence ID" value="NZ_CP109490.1"/>
</dbReference>
<evidence type="ECO:0000313" key="3">
    <source>
        <dbReference type="EMBL" id="WUX35369.1"/>
    </source>
</evidence>
<organism evidence="3 4">
    <name type="scientific">Streptomyces anulatus</name>
    <name type="common">Streptomyces chrysomallus</name>
    <dbReference type="NCBI Taxonomy" id="1892"/>
    <lineage>
        <taxon>Bacteria</taxon>
        <taxon>Bacillati</taxon>
        <taxon>Actinomycetota</taxon>
        <taxon>Actinomycetes</taxon>
        <taxon>Kitasatosporales</taxon>
        <taxon>Streptomycetaceae</taxon>
        <taxon>Streptomyces</taxon>
    </lineage>
</organism>
<dbReference type="SUPFAM" id="SSF56988">
    <property type="entry name" value="Anthrax protective antigen"/>
    <property type="match status" value="1"/>
</dbReference>
<dbReference type="SUPFAM" id="SSF49265">
    <property type="entry name" value="Fibronectin type III"/>
    <property type="match status" value="1"/>
</dbReference>
<dbReference type="Gene3D" id="2.60.40.10">
    <property type="entry name" value="Immunoglobulins"/>
    <property type="match status" value="2"/>
</dbReference>
<gene>
    <name evidence="3" type="ORF">OG367_03620</name>
</gene>
<sequence>MKTSTRLRPVSAAVVLATAGGFLAASPASAATPCKTNHFTRTFYPNTTFSGTPKKTDCDNVMQQDWGTGAPASGLPTNNFGVRYSLVRDFGNGGPFTFTTAARDGVRVYLDGVRKINIWKNVSTTQKKTVNVTIPSGKHTLRIDYVNWTGAANVSFAYAPRTSAAVDKTKPRTPVGITATYNTTTTKSTVRWSSNVDMDLAGYRVYRRLKGTAAYTKIAQTTGTSYVDTPHATGQVFYYEARAYDKAGNESTGTADLPVVTADKTAPARVVPTVTMGTDQTRESYLLTWKAVPDAARYRVLRLILHSGVPRVWTEVARTTGTTHTDYVPALGANIAYRVEAYDTAGNTAPASADDEVYPSAFWHPRLNDLTISYQGNNTALLQWTQPLDTFAIRWSNYRLHRTLSTDRPSGEATDSPEHCFSLSYRQEAGRLSFRCTATVTPGVTNNFTVEPYHDATMRALPSALTSVTVPAAPAPATGFQGLLDGNLVNLSWNPAAPGAVDHYEIHDGFWYPATTPGTKDRFYSLNRFNVPGDASSLRWPLLASPDKWYVIVAVAADGTKKTLEQSPRISSLMPATG</sequence>
<evidence type="ECO:0000259" key="2">
    <source>
        <dbReference type="PROSITE" id="PS51820"/>
    </source>
</evidence>
<dbReference type="InterPro" id="IPR011658">
    <property type="entry name" value="PA14_dom"/>
</dbReference>
<dbReference type="EMBL" id="CP109491">
    <property type="protein sequence ID" value="WUX35369.1"/>
    <property type="molecule type" value="Genomic_DNA"/>
</dbReference>
<dbReference type="InterPro" id="IPR037524">
    <property type="entry name" value="PA14/GLEYA"/>
</dbReference>
<keyword evidence="1" id="KW-0732">Signal</keyword>
<dbReference type="PROSITE" id="PS51820">
    <property type="entry name" value="PA14"/>
    <property type="match status" value="1"/>
</dbReference>
<proteinExistence type="predicted"/>
<name>A0ABZ1Z9B7_STRAQ</name>